<accession>A0A4T0R2I5</accession>
<dbReference type="Gene3D" id="3.40.830.10">
    <property type="entry name" value="LigB-like"/>
    <property type="match status" value="1"/>
</dbReference>
<dbReference type="PANTHER" id="PTHR11060:SF0">
    <property type="entry name" value="PROTEIN MEMO1"/>
    <property type="match status" value="1"/>
</dbReference>
<comment type="caution">
    <text evidence="3">The sequence shown here is derived from an EMBL/GenBank/DDBJ whole genome shotgun (WGS) entry which is preliminary data.</text>
</comment>
<evidence type="ECO:0000313" key="4">
    <source>
        <dbReference type="Proteomes" id="UP000305647"/>
    </source>
</evidence>
<dbReference type="NCBIfam" id="TIGR04336">
    <property type="entry name" value="AmmeMemoSam_B"/>
    <property type="match status" value="1"/>
</dbReference>
<reference evidence="4 5" key="1">
    <citation type="submission" date="2019-03" db="EMBL/GenBank/DDBJ databases">
        <title>Sequencing 25 genomes of Wallemia mellicola.</title>
        <authorList>
            <person name="Gostincar C."/>
        </authorList>
    </citation>
    <scope>NUCLEOTIDE SEQUENCE [LARGE SCALE GENOMIC DNA]</scope>
    <source>
        <strain evidence="2 5">EXF-6152</strain>
        <strain evidence="3 4">EXF-8738</strain>
    </source>
</reference>
<organism evidence="3 4">
    <name type="scientific">Wallemia mellicola</name>
    <dbReference type="NCBI Taxonomy" id="1708541"/>
    <lineage>
        <taxon>Eukaryota</taxon>
        <taxon>Fungi</taxon>
        <taxon>Dikarya</taxon>
        <taxon>Basidiomycota</taxon>
        <taxon>Wallemiomycotina</taxon>
        <taxon>Wallemiomycetes</taxon>
        <taxon>Wallemiales</taxon>
        <taxon>Wallemiaceae</taxon>
        <taxon>Wallemia</taxon>
    </lineage>
</organism>
<dbReference type="HAMAP" id="MF_00055">
    <property type="entry name" value="MEMO1"/>
    <property type="match status" value="1"/>
</dbReference>
<evidence type="ECO:0000256" key="1">
    <source>
        <dbReference type="ARBA" id="ARBA00006315"/>
    </source>
</evidence>
<dbReference type="CDD" id="cd07361">
    <property type="entry name" value="MEMO_like"/>
    <property type="match status" value="1"/>
</dbReference>
<dbReference type="Proteomes" id="UP000310685">
    <property type="component" value="Unassembled WGS sequence"/>
</dbReference>
<evidence type="ECO:0000313" key="3">
    <source>
        <dbReference type="EMBL" id="TIC28867.1"/>
    </source>
</evidence>
<comment type="similarity">
    <text evidence="1">Belongs to the MEMO1 family.</text>
</comment>
<dbReference type="InterPro" id="IPR002737">
    <property type="entry name" value="MEMO1_fam"/>
</dbReference>
<evidence type="ECO:0000313" key="5">
    <source>
        <dbReference type="Proteomes" id="UP000310685"/>
    </source>
</evidence>
<dbReference type="AlphaFoldDB" id="A0A4T0R2I5"/>
<dbReference type="EMBL" id="SPRC01000037">
    <property type="protein sequence ID" value="TIB77149.1"/>
    <property type="molecule type" value="Genomic_DNA"/>
</dbReference>
<sequence length="324" mass="36609">MQNIREPTHAGAWYTDNSIKLNKQLQHWFDDAISDGIHNNSRSKVIIAPHAGLSFSGRTAAYAYSAANISQYKRIIILGPSHHVYLKSCALSPFDAYDTPLGTLSIDKEINDELSSTKAFKRMSKVTDEDEHSFEMHTPFIKKLANEFVKSFLLNIFTNNINRHDIKIVPILVGNISHEREVEYGKYFAKYINDPETLGSRFRYTYYRPSRNEPGGRLGKFDDVDETGDSIHESISGLDHEAWDILSEALKDPKQTHESFTKYLSETGNTICGRHAFGILLGALHHANRDYTSGSVKWTHYTQSSKALLPTDSSVSYSAGYMTM</sequence>
<dbReference type="Proteomes" id="UP000305647">
    <property type="component" value="Unassembled WGS sequence"/>
</dbReference>
<gene>
    <name evidence="3" type="ORF">E3Q10_02898</name>
    <name evidence="2" type="ORF">E3Q22_03177</name>
</gene>
<protein>
    <submittedName>
        <fullName evidence="3">UPF0103-domain-containing protein</fullName>
    </submittedName>
</protein>
<dbReference type="Pfam" id="PF01875">
    <property type="entry name" value="Memo"/>
    <property type="match status" value="1"/>
</dbReference>
<dbReference type="PANTHER" id="PTHR11060">
    <property type="entry name" value="PROTEIN MEMO1"/>
    <property type="match status" value="1"/>
</dbReference>
<name>A0A4T0R2I5_9BASI</name>
<evidence type="ECO:0000313" key="2">
    <source>
        <dbReference type="EMBL" id="TIB77149.1"/>
    </source>
</evidence>
<proteinExistence type="inferred from homology"/>
<dbReference type="EMBL" id="SPRO01000033">
    <property type="protein sequence ID" value="TIC28867.1"/>
    <property type="molecule type" value="Genomic_DNA"/>
</dbReference>